<dbReference type="EMBL" id="AP024110">
    <property type="protein sequence ID" value="BCM23843.1"/>
    <property type="molecule type" value="Genomic_DNA"/>
</dbReference>
<keyword evidence="3" id="KW-1185">Reference proteome</keyword>
<gene>
    <name evidence="2" type="ORF">ZMTM_01020</name>
</gene>
<dbReference type="AlphaFoldDB" id="A0A8D5G0E5"/>
<organism evidence="2 3">
    <name type="scientific">Methyloradius palustris</name>
    <dbReference type="NCBI Taxonomy" id="2778876"/>
    <lineage>
        <taxon>Bacteria</taxon>
        <taxon>Pseudomonadati</taxon>
        <taxon>Pseudomonadota</taxon>
        <taxon>Betaproteobacteria</taxon>
        <taxon>Nitrosomonadales</taxon>
        <taxon>Methylophilaceae</taxon>
        <taxon>Methyloradius</taxon>
    </lineage>
</organism>
<protein>
    <recommendedName>
        <fullName evidence="4">Prepilin-type cleavage/methylation domain-containing protein</fullName>
    </recommendedName>
</protein>
<dbReference type="InterPro" id="IPR012902">
    <property type="entry name" value="N_methyl_site"/>
</dbReference>
<dbReference type="InterPro" id="IPR045584">
    <property type="entry name" value="Pilin-like"/>
</dbReference>
<feature type="transmembrane region" description="Helical" evidence="1">
    <location>
        <begin position="20"/>
        <end position="42"/>
    </location>
</feature>
<evidence type="ECO:0000313" key="2">
    <source>
        <dbReference type="EMBL" id="BCM23843.1"/>
    </source>
</evidence>
<accession>A0A8D5G0E5</accession>
<name>A0A8D5G0E5_9PROT</name>
<keyword evidence="1" id="KW-1133">Transmembrane helix</keyword>
<keyword evidence="1" id="KW-0812">Transmembrane</keyword>
<dbReference type="PROSITE" id="PS00409">
    <property type="entry name" value="PROKAR_NTER_METHYL"/>
    <property type="match status" value="1"/>
</dbReference>
<dbReference type="Proteomes" id="UP000826722">
    <property type="component" value="Chromosome"/>
</dbReference>
<evidence type="ECO:0000313" key="3">
    <source>
        <dbReference type="Proteomes" id="UP000826722"/>
    </source>
</evidence>
<keyword evidence="1" id="KW-0472">Membrane</keyword>
<sequence>MINSLNIHLMKIRYRGFTLVEMAVVLVIVGLLLGGVFVPLTAQLDQRNATQTQKTLTEIKESLLGYTAINGRLPCPADNTSAGLENPLGGGACVTPYAGFVPGVTLGITPTDTQGFAIDGWGNRIHYAVTTSNSNAYTTVNGLKAIGFTIASPNLYVCSANGGSSNCGSANSLTTSAPAVIYSIGKNGLTGGTGIDESQNPNPNSADNNAVFVSHDITASGAPNGEFDDMVVWLSNSVLINRMLSAGQLP</sequence>
<reference evidence="2" key="1">
    <citation type="journal article" date="2021" name="Arch. Microbiol.">
        <title>Methyloradius palustris gen. nov., sp. nov., a methanol-oxidizing bacterium isolated from snow.</title>
        <authorList>
            <person name="Miyadera T."/>
            <person name="Kojima H."/>
            <person name="Fukui M."/>
        </authorList>
    </citation>
    <scope>NUCLEOTIDE SEQUENCE</scope>
    <source>
        <strain evidence="2">Zm11</strain>
    </source>
</reference>
<dbReference type="Gene3D" id="3.30.700.10">
    <property type="entry name" value="Glycoprotein, Type 4 Pilin"/>
    <property type="match status" value="1"/>
</dbReference>
<proteinExistence type="predicted"/>
<dbReference type="SUPFAM" id="SSF54523">
    <property type="entry name" value="Pili subunits"/>
    <property type="match status" value="1"/>
</dbReference>
<dbReference type="Pfam" id="PF07963">
    <property type="entry name" value="N_methyl"/>
    <property type="match status" value="1"/>
</dbReference>
<dbReference type="RefSeq" id="WP_221764422.1">
    <property type="nucleotide sequence ID" value="NZ_AP024110.1"/>
</dbReference>
<dbReference type="KEGG" id="mpau:ZMTM_01020"/>
<evidence type="ECO:0008006" key="4">
    <source>
        <dbReference type="Google" id="ProtNLM"/>
    </source>
</evidence>
<dbReference type="NCBIfam" id="TIGR02532">
    <property type="entry name" value="IV_pilin_GFxxxE"/>
    <property type="match status" value="1"/>
</dbReference>
<evidence type="ECO:0000256" key="1">
    <source>
        <dbReference type="SAM" id="Phobius"/>
    </source>
</evidence>